<dbReference type="Proteomes" id="UP000472260">
    <property type="component" value="Unassembled WGS sequence"/>
</dbReference>
<dbReference type="AlphaFoldDB" id="A0A671LTJ3"/>
<dbReference type="Ensembl" id="ENSSANT00000025408.1">
    <property type="protein sequence ID" value="ENSSANP00000023843.1"/>
    <property type="gene ID" value="ENSSANG00000012276.1"/>
</dbReference>
<organism evidence="1 2">
    <name type="scientific">Sinocyclocheilus anshuiensis</name>
    <dbReference type="NCBI Taxonomy" id="1608454"/>
    <lineage>
        <taxon>Eukaryota</taxon>
        <taxon>Metazoa</taxon>
        <taxon>Chordata</taxon>
        <taxon>Craniata</taxon>
        <taxon>Vertebrata</taxon>
        <taxon>Euteleostomi</taxon>
        <taxon>Actinopterygii</taxon>
        <taxon>Neopterygii</taxon>
        <taxon>Teleostei</taxon>
        <taxon>Ostariophysi</taxon>
        <taxon>Cypriniformes</taxon>
        <taxon>Cyprinidae</taxon>
        <taxon>Cyprininae</taxon>
        <taxon>Sinocyclocheilus</taxon>
    </lineage>
</organism>
<evidence type="ECO:0000313" key="1">
    <source>
        <dbReference type="Ensembl" id="ENSSANP00000023843.1"/>
    </source>
</evidence>
<protein>
    <submittedName>
        <fullName evidence="1">Uncharacterized protein</fullName>
    </submittedName>
</protein>
<evidence type="ECO:0000313" key="2">
    <source>
        <dbReference type="Proteomes" id="UP000472260"/>
    </source>
</evidence>
<reference evidence="1" key="2">
    <citation type="submission" date="2025-09" db="UniProtKB">
        <authorList>
            <consortium name="Ensembl"/>
        </authorList>
    </citation>
    <scope>IDENTIFICATION</scope>
</reference>
<accession>A0A671LTJ3</accession>
<sequence>MKLTFALILQWSEPDKELVEKYEGLKAVFFKRLVNAWEKAKDSIQPALERMPQTGHLTASPIPYHSNNLHSTCCEQRSHGSSRCLRPLSAALRWRTPGQSNYQHQASAGYCPAS</sequence>
<name>A0A671LTJ3_9TELE</name>
<reference evidence="1" key="1">
    <citation type="submission" date="2025-08" db="UniProtKB">
        <authorList>
            <consortium name="Ensembl"/>
        </authorList>
    </citation>
    <scope>IDENTIFICATION</scope>
</reference>
<keyword evidence="2" id="KW-1185">Reference proteome</keyword>
<proteinExistence type="predicted"/>